<dbReference type="PANTHER" id="PTHR45649:SF26">
    <property type="entry name" value="OS04G0435100 PROTEIN"/>
    <property type="match status" value="1"/>
</dbReference>
<accession>A0A0A0NDW6</accession>
<evidence type="ECO:0000256" key="4">
    <source>
        <dbReference type="ARBA" id="ARBA00022989"/>
    </source>
</evidence>
<dbReference type="STRING" id="1343740.M271_05040"/>
<dbReference type="PIRSF" id="PIRSF006060">
    <property type="entry name" value="AA_transporter"/>
    <property type="match status" value="1"/>
</dbReference>
<keyword evidence="2" id="KW-0813">Transport</keyword>
<feature type="transmembrane region" description="Helical" evidence="6">
    <location>
        <begin position="264"/>
        <end position="284"/>
    </location>
</feature>
<name>A0A0A0NDW6_STRRN</name>
<dbReference type="KEGG" id="src:M271_05040"/>
<gene>
    <name evidence="7" type="ORF">D3C57_138495</name>
</gene>
<dbReference type="InterPro" id="IPR004840">
    <property type="entry name" value="Amino_acid_permease_CS"/>
</dbReference>
<dbReference type="Gene3D" id="1.20.1740.10">
    <property type="entry name" value="Amino acid/polyamine transporter I"/>
    <property type="match status" value="1"/>
</dbReference>
<feature type="transmembrane region" description="Helical" evidence="6">
    <location>
        <begin position="460"/>
        <end position="481"/>
    </location>
</feature>
<proteinExistence type="predicted"/>
<protein>
    <submittedName>
        <fullName evidence="7">Amino acid permease</fullName>
    </submittedName>
</protein>
<evidence type="ECO:0000256" key="1">
    <source>
        <dbReference type="ARBA" id="ARBA00004141"/>
    </source>
</evidence>
<dbReference type="RefSeq" id="WP_020866037.1">
    <property type="nucleotide sequence ID" value="NC_022785.1"/>
</dbReference>
<feature type="transmembrane region" description="Helical" evidence="6">
    <location>
        <begin position="111"/>
        <end position="135"/>
    </location>
</feature>
<dbReference type="GO" id="GO:0022857">
    <property type="term" value="F:transmembrane transporter activity"/>
    <property type="evidence" value="ECO:0007669"/>
    <property type="project" value="InterPro"/>
</dbReference>
<dbReference type="Pfam" id="PF13520">
    <property type="entry name" value="AA_permease_2"/>
    <property type="match status" value="1"/>
</dbReference>
<evidence type="ECO:0000256" key="2">
    <source>
        <dbReference type="ARBA" id="ARBA00022448"/>
    </source>
</evidence>
<dbReference type="AlphaFoldDB" id="A0A0A0NDW6"/>
<feature type="transmembrane region" description="Helical" evidence="6">
    <location>
        <begin position="432"/>
        <end position="454"/>
    </location>
</feature>
<feature type="transmembrane region" description="Helical" evidence="6">
    <location>
        <begin position="366"/>
        <end position="385"/>
    </location>
</feature>
<dbReference type="InterPro" id="IPR002293">
    <property type="entry name" value="AA/rel_permease1"/>
</dbReference>
<dbReference type="EMBL" id="QYCY01000002">
    <property type="protein sequence ID" value="RLV75243.1"/>
    <property type="molecule type" value="Genomic_DNA"/>
</dbReference>
<evidence type="ECO:0000256" key="3">
    <source>
        <dbReference type="ARBA" id="ARBA00022692"/>
    </source>
</evidence>
<feature type="transmembrane region" description="Helical" evidence="6">
    <location>
        <begin position="155"/>
        <end position="173"/>
    </location>
</feature>
<keyword evidence="5 6" id="KW-0472">Membrane</keyword>
<keyword evidence="4 6" id="KW-1133">Transmembrane helix</keyword>
<organism evidence="7 8">
    <name type="scientific">Streptomyces rapamycinicus (strain ATCC 29253 / DSM 41530 / NRRL 5491 / AYB-994)</name>
    <name type="common">Streptomyces hygroscopicus (strain ATCC 29253)</name>
    <dbReference type="NCBI Taxonomy" id="1343740"/>
    <lineage>
        <taxon>Bacteria</taxon>
        <taxon>Bacillati</taxon>
        <taxon>Actinomycetota</taxon>
        <taxon>Actinomycetes</taxon>
        <taxon>Kitasatosporales</taxon>
        <taxon>Streptomycetaceae</taxon>
        <taxon>Streptomyces</taxon>
        <taxon>Streptomyces violaceusniger group</taxon>
    </lineage>
</organism>
<comment type="caution">
    <text evidence="7">The sequence shown here is derived from an EMBL/GenBank/DDBJ whole genome shotgun (WGS) entry which is preliminary data.</text>
</comment>
<evidence type="ECO:0000256" key="6">
    <source>
        <dbReference type="SAM" id="Phobius"/>
    </source>
</evidence>
<dbReference type="HOGENOM" id="CLU_004495_0_2_11"/>
<dbReference type="PROSITE" id="PS00218">
    <property type="entry name" value="AMINO_ACID_PERMEASE_1"/>
    <property type="match status" value="1"/>
</dbReference>
<comment type="subcellular location">
    <subcellularLocation>
        <location evidence="1">Membrane</location>
        <topology evidence="1">Multi-pass membrane protein</topology>
    </subcellularLocation>
</comment>
<dbReference type="Proteomes" id="UP000281594">
    <property type="component" value="Unassembled WGS sequence"/>
</dbReference>
<feature type="transmembrane region" description="Helical" evidence="6">
    <location>
        <begin position="391"/>
        <end position="411"/>
    </location>
</feature>
<feature type="transmembrane region" description="Helical" evidence="6">
    <location>
        <begin position="70"/>
        <end position="90"/>
    </location>
</feature>
<evidence type="ECO:0000256" key="5">
    <source>
        <dbReference type="ARBA" id="ARBA00023136"/>
    </source>
</evidence>
<feature type="transmembrane region" description="Helical" evidence="6">
    <location>
        <begin position="225"/>
        <end position="243"/>
    </location>
</feature>
<sequence>MSTAWSSSSPAPHRDDEQRLRELGYQPVLARRMGGFGNFAISFSVISILSGCMTLYGFGLDTGGPAVMMWGWVGVGLFVLCVGLALAEVTSAYPTSGALYYMADRLGGRTWGWYTGWLNLLGLLGAIAGIDYGAALFTGALFNLQWGFDPTPESTMLIFVCILLLHAALNLFGVRLVSVLNSVSVWWHLAGVAIIVGALAIVPSHHQSPEFVFTEFVNDTGWSNPLYVTAIGLLLAQYTFSGYDASAHLSEETSNASVYAARGIVRAIWVSWVAGFVLLAGLTFAIQDYTGTQGSATGVPPAQILIDALGTGGATAMLLIVIVAQLFCGNAEVAAASRMVFAFSRDGALPGSRLWQRVSSRTQTPVHAVWLSVAVACVLALPSLYSETAYGAVTAINVIGITPAYAIPVFLRLRAGDRFQPGPWNLGRWSKPVGWIAVVWVAVVTVLFCLPQSSPVTVDSMNYASIALAVVLLLATIWWFVARRSYNTPSAYGSAREQAEIAEGIV</sequence>
<evidence type="ECO:0000313" key="8">
    <source>
        <dbReference type="Proteomes" id="UP000281594"/>
    </source>
</evidence>
<reference evidence="7 8" key="1">
    <citation type="journal article" date="2018" name="J. Biol. Chem.">
        <title>Discovery of the actinoplanic acid pathway in Streptomyces rapamycinicus reveals a genetically conserved synergism with rapamycin.</title>
        <authorList>
            <person name="Mrak P."/>
            <person name="Krastel P."/>
            <person name="Pivk Lukancic P."/>
            <person name="Tao J."/>
            <person name="Pistorius D."/>
            <person name="Moore C.M."/>
        </authorList>
    </citation>
    <scope>NUCLEOTIDE SEQUENCE [LARGE SCALE GENOMIC DNA]</scope>
    <source>
        <strain evidence="7 8">NRRL 5491</strain>
    </source>
</reference>
<feature type="transmembrane region" description="Helical" evidence="6">
    <location>
        <begin position="36"/>
        <end position="58"/>
    </location>
</feature>
<evidence type="ECO:0000313" key="7">
    <source>
        <dbReference type="EMBL" id="RLV75243.1"/>
    </source>
</evidence>
<dbReference type="GO" id="GO:0016020">
    <property type="term" value="C:membrane"/>
    <property type="evidence" value="ECO:0007669"/>
    <property type="project" value="UniProtKB-SubCell"/>
</dbReference>
<feature type="transmembrane region" description="Helical" evidence="6">
    <location>
        <begin position="304"/>
        <end position="328"/>
    </location>
</feature>
<dbReference type="PANTHER" id="PTHR45649">
    <property type="entry name" value="AMINO-ACID PERMEASE BAT1"/>
    <property type="match status" value="1"/>
</dbReference>
<dbReference type="eggNOG" id="COG0531">
    <property type="taxonomic scope" value="Bacteria"/>
</dbReference>
<keyword evidence="3 6" id="KW-0812">Transmembrane</keyword>
<dbReference type="GO" id="GO:0006865">
    <property type="term" value="P:amino acid transport"/>
    <property type="evidence" value="ECO:0007669"/>
    <property type="project" value="InterPro"/>
</dbReference>
<feature type="transmembrane region" description="Helical" evidence="6">
    <location>
        <begin position="185"/>
        <end position="205"/>
    </location>
</feature>